<reference evidence="2" key="1">
    <citation type="journal article" date="2023" name="Mol. Phylogenet. Evol.">
        <title>Genome-scale phylogeny and comparative genomics of the fungal order Sordariales.</title>
        <authorList>
            <person name="Hensen N."/>
            <person name="Bonometti L."/>
            <person name="Westerberg I."/>
            <person name="Brannstrom I.O."/>
            <person name="Guillou S."/>
            <person name="Cros-Aarteil S."/>
            <person name="Calhoun S."/>
            <person name="Haridas S."/>
            <person name="Kuo A."/>
            <person name="Mondo S."/>
            <person name="Pangilinan J."/>
            <person name="Riley R."/>
            <person name="LaButti K."/>
            <person name="Andreopoulos B."/>
            <person name="Lipzen A."/>
            <person name="Chen C."/>
            <person name="Yan M."/>
            <person name="Daum C."/>
            <person name="Ng V."/>
            <person name="Clum A."/>
            <person name="Steindorff A."/>
            <person name="Ohm R.A."/>
            <person name="Martin F."/>
            <person name="Silar P."/>
            <person name="Natvig D.O."/>
            <person name="Lalanne C."/>
            <person name="Gautier V."/>
            <person name="Ament-Velasquez S.L."/>
            <person name="Kruys A."/>
            <person name="Hutchinson M.I."/>
            <person name="Powell A.J."/>
            <person name="Barry K."/>
            <person name="Miller A.N."/>
            <person name="Grigoriev I.V."/>
            <person name="Debuchy R."/>
            <person name="Gladieux P."/>
            <person name="Hiltunen Thoren M."/>
            <person name="Johannesson H."/>
        </authorList>
    </citation>
    <scope>NUCLEOTIDE SEQUENCE [LARGE SCALE GENOMIC DNA]</scope>
    <source>
        <strain evidence="2">CBS 284.82</strain>
    </source>
</reference>
<dbReference type="EMBL" id="MU854386">
    <property type="protein sequence ID" value="KAK4040023.1"/>
    <property type="molecule type" value="Genomic_DNA"/>
</dbReference>
<dbReference type="AlphaFoldDB" id="A0AAN6PFL1"/>
<evidence type="ECO:0000313" key="2">
    <source>
        <dbReference type="Proteomes" id="UP001303115"/>
    </source>
</evidence>
<accession>A0AAN6PFL1</accession>
<protein>
    <submittedName>
        <fullName evidence="1">Uncharacterized protein</fullName>
    </submittedName>
</protein>
<proteinExistence type="predicted"/>
<name>A0AAN6PFL1_9PEZI</name>
<comment type="caution">
    <text evidence="1">The sequence shown here is derived from an EMBL/GenBank/DDBJ whole genome shotgun (WGS) entry which is preliminary data.</text>
</comment>
<organism evidence="1 2">
    <name type="scientific">Parachaetomium inaequale</name>
    <dbReference type="NCBI Taxonomy" id="2588326"/>
    <lineage>
        <taxon>Eukaryota</taxon>
        <taxon>Fungi</taxon>
        <taxon>Dikarya</taxon>
        <taxon>Ascomycota</taxon>
        <taxon>Pezizomycotina</taxon>
        <taxon>Sordariomycetes</taxon>
        <taxon>Sordariomycetidae</taxon>
        <taxon>Sordariales</taxon>
        <taxon>Chaetomiaceae</taxon>
        <taxon>Parachaetomium</taxon>
    </lineage>
</organism>
<sequence length="219" mass="24771">MNLTPDHFSALNRAVRTILSSTRASETYAQIVDGLPTHDVYKDYYGWYRIDYETNLAPSKEATEIVATYRKVFDLGTISVDEKVPLPFSLTFAVEAVAQSYQKTSTNSTEFPLRLLQMAAIVCHDIAVYLYTEYDGGIRKSPLDFDPQVPVPRPPPGITLPPLPKMPRRPAELFHEFYMDWEHYPAGVADLVGYWAEYQLFGGVVLFDPGISKTKVCYS</sequence>
<dbReference type="Proteomes" id="UP001303115">
    <property type="component" value="Unassembled WGS sequence"/>
</dbReference>
<evidence type="ECO:0000313" key="1">
    <source>
        <dbReference type="EMBL" id="KAK4040023.1"/>
    </source>
</evidence>
<keyword evidence="2" id="KW-1185">Reference proteome</keyword>
<gene>
    <name evidence="1" type="ORF">C8A01DRAFT_16072</name>
</gene>